<protein>
    <submittedName>
        <fullName evidence="1">Enoyl-CoA hydratase/carnithine racemase</fullName>
    </submittedName>
</protein>
<accession>A0A1I1Q1U7</accession>
<organism evidence="1 2">
    <name type="scientific">Ruminococcus albus</name>
    <dbReference type="NCBI Taxonomy" id="1264"/>
    <lineage>
        <taxon>Bacteria</taxon>
        <taxon>Bacillati</taxon>
        <taxon>Bacillota</taxon>
        <taxon>Clostridia</taxon>
        <taxon>Eubacteriales</taxon>
        <taxon>Oscillospiraceae</taxon>
        <taxon>Ruminococcus</taxon>
    </lineage>
</organism>
<dbReference type="Gene3D" id="3.90.226.10">
    <property type="entry name" value="2-enoyl-CoA Hydratase, Chain A, domain 1"/>
    <property type="match status" value="1"/>
</dbReference>
<dbReference type="InterPro" id="IPR001753">
    <property type="entry name" value="Enoyl-CoA_hydra/iso"/>
</dbReference>
<name>A0A1I1Q1U7_RUMAL</name>
<dbReference type="PANTHER" id="PTHR11941:SF54">
    <property type="entry name" value="ENOYL-COA HYDRATASE, MITOCHONDRIAL"/>
    <property type="match status" value="1"/>
</dbReference>
<evidence type="ECO:0000313" key="2">
    <source>
        <dbReference type="Proteomes" id="UP000182192"/>
    </source>
</evidence>
<dbReference type="AlphaFoldDB" id="A0A1I1Q1U7"/>
<dbReference type="CDD" id="cd06558">
    <property type="entry name" value="crotonase-like"/>
    <property type="match status" value="1"/>
</dbReference>
<dbReference type="GO" id="GO:0006635">
    <property type="term" value="P:fatty acid beta-oxidation"/>
    <property type="evidence" value="ECO:0007669"/>
    <property type="project" value="TreeGrafter"/>
</dbReference>
<dbReference type="GO" id="GO:0003824">
    <property type="term" value="F:catalytic activity"/>
    <property type="evidence" value="ECO:0007669"/>
    <property type="project" value="UniProtKB-ARBA"/>
</dbReference>
<dbReference type="EMBL" id="FOKQ01000041">
    <property type="protein sequence ID" value="SFD15922.1"/>
    <property type="molecule type" value="Genomic_DNA"/>
</dbReference>
<dbReference type="SUPFAM" id="SSF52096">
    <property type="entry name" value="ClpP/crotonase"/>
    <property type="match status" value="1"/>
</dbReference>
<evidence type="ECO:0000313" key="1">
    <source>
        <dbReference type="EMBL" id="SFD15922.1"/>
    </source>
</evidence>
<dbReference type="Pfam" id="PF00378">
    <property type="entry name" value="ECH_1"/>
    <property type="match status" value="1"/>
</dbReference>
<proteinExistence type="predicted"/>
<dbReference type="PANTHER" id="PTHR11941">
    <property type="entry name" value="ENOYL-COA HYDRATASE-RELATED"/>
    <property type="match status" value="1"/>
</dbReference>
<dbReference type="InterPro" id="IPR029045">
    <property type="entry name" value="ClpP/crotonase-like_dom_sf"/>
</dbReference>
<reference evidence="1 2" key="1">
    <citation type="submission" date="2016-10" db="EMBL/GenBank/DDBJ databases">
        <authorList>
            <person name="de Groot N.N."/>
        </authorList>
    </citation>
    <scope>NUCLEOTIDE SEQUENCE [LARGE SCALE GENOMIC DNA]</scope>
    <source>
        <strain evidence="1 2">AR67</strain>
    </source>
</reference>
<gene>
    <name evidence="1" type="ORF">SAMN02910406_03265</name>
</gene>
<sequence>MMSDILLNNENGILSVVMDAPKNNLMTTKFHDEFEAVMENVQVIAEGGSIRGMIIHGGGRHFCVGADVDALKERTSKDLYDVDTGKLPESHVTQKRHFTFLRDLPFPVVSVVSGFCIGSGSEIALNCHYRVVEKGARIGQPESTFGILPGLGGIARTIELCGMKNAYELVMTGRLFQSEEACELGWGDILTDKKQGLAEAYSLIDFISEDCGEFSPADYRRYITLYKNKGE</sequence>
<dbReference type="Proteomes" id="UP000182192">
    <property type="component" value="Unassembled WGS sequence"/>
</dbReference>